<proteinExistence type="predicted"/>
<dbReference type="AlphaFoldDB" id="A0A5P1FFM9"/>
<evidence type="ECO:0000313" key="3">
    <source>
        <dbReference type="Proteomes" id="UP000243459"/>
    </source>
</evidence>
<protein>
    <recommendedName>
        <fullName evidence="1">DUF7795 domain-containing protein</fullName>
    </recommendedName>
</protein>
<dbReference type="Proteomes" id="UP000243459">
    <property type="component" value="Chromosome 3"/>
</dbReference>
<accession>A0A5P1FFM9</accession>
<dbReference type="EMBL" id="CM007383">
    <property type="protein sequence ID" value="ONK75360.1"/>
    <property type="molecule type" value="Genomic_DNA"/>
</dbReference>
<keyword evidence="3" id="KW-1185">Reference proteome</keyword>
<dbReference type="PANTHER" id="PTHR35305:SF2">
    <property type="entry name" value="FAD-BINDING PROTEIN"/>
    <property type="match status" value="1"/>
</dbReference>
<dbReference type="PANTHER" id="PTHR35305">
    <property type="entry name" value="FAD-BINDING PROTEIN"/>
    <property type="match status" value="1"/>
</dbReference>
<feature type="domain" description="DUF7795" evidence="1">
    <location>
        <begin position="18"/>
        <end position="129"/>
    </location>
</feature>
<name>A0A5P1FFM9_ASPOF</name>
<dbReference type="Pfam" id="PF25071">
    <property type="entry name" value="DUF7795"/>
    <property type="match status" value="1"/>
</dbReference>
<gene>
    <name evidence="2" type="ORF">A4U43_C03F16020</name>
</gene>
<sequence>MMAIKDVDGMFSTLDPEYYDILMKVAKFDELVDIAHQYLNNFCQELEKYKRPQVHKTSPLVDHIIEANQTNRMKVYIEAGSRHRYDDIKNISMLYSCTQRLQEHLTEVKVLLHELESLKEDAIDIAQRVNRSTTQFLDMHISDKERLSFEEEDMVESLHLQDKSTSHATLMAVIYNMFRLDYAMQEKIINSINLVDTKSEQLESYCFMWKLRPYINDDVMRQGWKLVP</sequence>
<evidence type="ECO:0000259" key="1">
    <source>
        <dbReference type="Pfam" id="PF25071"/>
    </source>
</evidence>
<reference evidence="3" key="1">
    <citation type="journal article" date="2017" name="Nat. Commun.">
        <title>The asparagus genome sheds light on the origin and evolution of a young Y chromosome.</title>
        <authorList>
            <person name="Harkess A."/>
            <person name="Zhou J."/>
            <person name="Xu C."/>
            <person name="Bowers J.E."/>
            <person name="Van der Hulst R."/>
            <person name="Ayyampalayam S."/>
            <person name="Mercati F."/>
            <person name="Riccardi P."/>
            <person name="McKain M.R."/>
            <person name="Kakrana A."/>
            <person name="Tang H."/>
            <person name="Ray J."/>
            <person name="Groenendijk J."/>
            <person name="Arikit S."/>
            <person name="Mathioni S.M."/>
            <person name="Nakano M."/>
            <person name="Shan H."/>
            <person name="Telgmann-Rauber A."/>
            <person name="Kanno A."/>
            <person name="Yue Z."/>
            <person name="Chen H."/>
            <person name="Li W."/>
            <person name="Chen Y."/>
            <person name="Xu X."/>
            <person name="Zhang Y."/>
            <person name="Luo S."/>
            <person name="Chen H."/>
            <person name="Gao J."/>
            <person name="Mao Z."/>
            <person name="Pires J.C."/>
            <person name="Luo M."/>
            <person name="Kudrna D."/>
            <person name="Wing R.A."/>
            <person name="Meyers B.C."/>
            <person name="Yi K."/>
            <person name="Kong H."/>
            <person name="Lavrijsen P."/>
            <person name="Sunseri F."/>
            <person name="Falavigna A."/>
            <person name="Ye Y."/>
            <person name="Leebens-Mack J.H."/>
            <person name="Chen G."/>
        </authorList>
    </citation>
    <scope>NUCLEOTIDE SEQUENCE [LARGE SCALE GENOMIC DNA]</scope>
    <source>
        <strain evidence="3">cv. DH0086</strain>
    </source>
</reference>
<organism evidence="2 3">
    <name type="scientific">Asparagus officinalis</name>
    <name type="common">Garden asparagus</name>
    <dbReference type="NCBI Taxonomy" id="4686"/>
    <lineage>
        <taxon>Eukaryota</taxon>
        <taxon>Viridiplantae</taxon>
        <taxon>Streptophyta</taxon>
        <taxon>Embryophyta</taxon>
        <taxon>Tracheophyta</taxon>
        <taxon>Spermatophyta</taxon>
        <taxon>Magnoliopsida</taxon>
        <taxon>Liliopsida</taxon>
        <taxon>Asparagales</taxon>
        <taxon>Asparagaceae</taxon>
        <taxon>Asparagoideae</taxon>
        <taxon>Asparagus</taxon>
    </lineage>
</organism>
<dbReference type="Gramene" id="ONK75360">
    <property type="protein sequence ID" value="ONK75360"/>
    <property type="gene ID" value="A4U43_C03F16020"/>
</dbReference>
<dbReference type="OMA" id="IMNELEC"/>
<evidence type="ECO:0000313" key="2">
    <source>
        <dbReference type="EMBL" id="ONK75360.1"/>
    </source>
</evidence>
<dbReference type="InterPro" id="IPR056697">
    <property type="entry name" value="DUF7795"/>
</dbReference>